<dbReference type="PRINTS" id="PR00147">
    <property type="entry name" value="DNAPHOTLYASE"/>
</dbReference>
<keyword evidence="2 4" id="KW-0285">Flavoprotein</keyword>
<reference evidence="8 9" key="1">
    <citation type="journal article" date="2015" name="Stand. Genomic Sci.">
        <title>Genomic Encyclopedia of Bacterial and Archaeal Type Strains, Phase III: the genomes of soil and plant-associated and newly described type strains.</title>
        <authorList>
            <person name="Whitman W.B."/>
            <person name="Woyke T."/>
            <person name="Klenk H.P."/>
            <person name="Zhou Y."/>
            <person name="Lilburn T.G."/>
            <person name="Beck B.J."/>
            <person name="De Vos P."/>
            <person name="Vandamme P."/>
            <person name="Eisen J.A."/>
            <person name="Garrity G."/>
            <person name="Hugenholtz P."/>
            <person name="Kyrpides N.C."/>
        </authorList>
    </citation>
    <scope>NUCLEOTIDE SEQUENCE [LARGE SCALE GENOMIC DNA]</scope>
    <source>
        <strain evidence="8 9">CGMCC 1.10822</strain>
    </source>
</reference>
<dbReference type="RefSeq" id="WP_145649884.1">
    <property type="nucleotide sequence ID" value="NZ_VLLB01000005.1"/>
</dbReference>
<feature type="site" description="Electron transfer via tryptophanyl radical" evidence="5">
    <location>
        <position position="377"/>
    </location>
</feature>
<comment type="cofactor">
    <cofactor evidence="1">
        <name>(6R)-5,10-methylene-5,6,7,8-tetrahydrofolate</name>
        <dbReference type="ChEBI" id="CHEBI:15636"/>
    </cofactor>
</comment>
<evidence type="ECO:0000256" key="5">
    <source>
        <dbReference type="PIRSR" id="PIRSR602081-2"/>
    </source>
</evidence>
<accession>A0A562R576</accession>
<evidence type="ECO:0000313" key="9">
    <source>
        <dbReference type="Proteomes" id="UP000318431"/>
    </source>
</evidence>
<keyword evidence="3 4" id="KW-0274">FAD</keyword>
<dbReference type="PANTHER" id="PTHR11455">
    <property type="entry name" value="CRYPTOCHROME"/>
    <property type="match status" value="1"/>
</dbReference>
<comment type="cofactor">
    <cofactor evidence="4">
        <name>FAD</name>
        <dbReference type="ChEBI" id="CHEBI:57692"/>
    </cofactor>
    <text evidence="4">Binds 1 FAD per subunit.</text>
</comment>
<dbReference type="GO" id="GO:0071949">
    <property type="term" value="F:FAD binding"/>
    <property type="evidence" value="ECO:0007669"/>
    <property type="project" value="TreeGrafter"/>
</dbReference>
<dbReference type="OrthoDB" id="9772484at2"/>
<dbReference type="InterPro" id="IPR002081">
    <property type="entry name" value="Cryptochrome/DNA_photolyase_1"/>
</dbReference>
<evidence type="ECO:0000259" key="7">
    <source>
        <dbReference type="PROSITE" id="PS51645"/>
    </source>
</evidence>
<feature type="binding site" evidence="4">
    <location>
        <position position="238"/>
    </location>
    <ligand>
        <name>FAD</name>
        <dbReference type="ChEBI" id="CHEBI:57692"/>
    </ligand>
</feature>
<feature type="site" description="Electron transfer via tryptophanyl radical" evidence="5">
    <location>
        <position position="321"/>
    </location>
</feature>
<dbReference type="Gene3D" id="3.40.50.620">
    <property type="entry name" value="HUPs"/>
    <property type="match status" value="1"/>
</dbReference>
<dbReference type="Proteomes" id="UP000318431">
    <property type="component" value="Unassembled WGS sequence"/>
</dbReference>
<comment type="similarity">
    <text evidence="6">Belongs to the DNA photolyase family.</text>
</comment>
<organism evidence="8 9">
    <name type="scientific">Pseudoduganella lurida</name>
    <dbReference type="NCBI Taxonomy" id="1036180"/>
    <lineage>
        <taxon>Bacteria</taxon>
        <taxon>Pseudomonadati</taxon>
        <taxon>Pseudomonadota</taxon>
        <taxon>Betaproteobacteria</taxon>
        <taxon>Burkholderiales</taxon>
        <taxon>Oxalobacteraceae</taxon>
        <taxon>Telluria group</taxon>
        <taxon>Pseudoduganella</taxon>
    </lineage>
</organism>
<comment type="caution">
    <text evidence="8">The sequence shown here is derived from an EMBL/GenBank/DDBJ whole genome shotgun (WGS) entry which is preliminary data.</text>
</comment>
<name>A0A562R576_9BURK</name>
<feature type="site" description="Electron transfer via tryptophanyl radical" evidence="5">
    <location>
        <position position="400"/>
    </location>
</feature>
<sequence length="498" mass="54540">MPISNNNPAGPPDAARGALVWFRRDLRAFDHAALHHALRAGGPVHCVFVFDKPILAGLPRDDRRVAFLHASLAELAQELETLGGHLVVLHDDARDAIPALARQLNVAAVHAAEDYDPAAIARDSAVAAALQADGRTLHLHKDQVIFAKEEVLSRVGKPLSVFTPYKKSWLRRLEAEPEALAPWHVEPHAAAFAPGASPLPSLQDIGFAGADLAAVGIVPGMEGGAALFEAFQPHLADYGTARDYPELDATSRLSLHLRFGTVSIRHLVRTVMQLSARGQAGEGGATWLSELIWREFYQQILYFNPQVVEASFKPAYDRVAWETGAAADELFAAWCEGRTGFPLVDAAMVQLNTTGFMHNRLRMVTASFLCKDFGIDWRRGERYFALRLNDYELASNNGGWQWAASSGCDAQPFFRIFNPVTQSERFDKDGAFIRRYLPVLAALPSKQIHAPWLHGGVPGYPAPLVDHAEARQRTLERFEVVKGKAAEDVTASGEDAGV</sequence>
<keyword evidence="6" id="KW-0157">Chromophore</keyword>
<dbReference type="EMBL" id="VLLB01000005">
    <property type="protein sequence ID" value="TWI64211.1"/>
    <property type="molecule type" value="Genomic_DNA"/>
</dbReference>
<proteinExistence type="inferred from homology"/>
<evidence type="ECO:0000256" key="1">
    <source>
        <dbReference type="ARBA" id="ARBA00001932"/>
    </source>
</evidence>
<evidence type="ECO:0000313" key="8">
    <source>
        <dbReference type="EMBL" id="TWI64211.1"/>
    </source>
</evidence>
<feature type="domain" description="Photolyase/cryptochrome alpha/beta" evidence="7">
    <location>
        <begin position="16"/>
        <end position="145"/>
    </location>
</feature>
<dbReference type="GO" id="GO:0009416">
    <property type="term" value="P:response to light stimulus"/>
    <property type="evidence" value="ECO:0007669"/>
    <property type="project" value="TreeGrafter"/>
</dbReference>
<dbReference type="Pfam" id="PF03441">
    <property type="entry name" value="FAD_binding_7"/>
    <property type="match status" value="1"/>
</dbReference>
<protein>
    <submittedName>
        <fullName evidence="8">Deoxyribodipyrimidine photo-lyase</fullName>
    </submittedName>
</protein>
<dbReference type="PROSITE" id="PS51645">
    <property type="entry name" value="PHR_CRY_ALPHA_BETA"/>
    <property type="match status" value="1"/>
</dbReference>
<gene>
    <name evidence="8" type="ORF">IP91_02977</name>
</gene>
<dbReference type="InterPro" id="IPR036155">
    <property type="entry name" value="Crypto/Photolyase_N_sf"/>
</dbReference>
<dbReference type="Gene3D" id="1.25.40.80">
    <property type="match status" value="1"/>
</dbReference>
<dbReference type="Gene3D" id="1.10.579.10">
    <property type="entry name" value="DNA Cyclobutane Dipyrimidine Photolyase, subunit A, domain 3"/>
    <property type="match status" value="1"/>
</dbReference>
<feature type="binding site" evidence="4">
    <location>
        <begin position="290"/>
        <end position="297"/>
    </location>
    <ligand>
        <name>FAD</name>
        <dbReference type="ChEBI" id="CHEBI:57692"/>
    </ligand>
</feature>
<evidence type="ECO:0000256" key="4">
    <source>
        <dbReference type="PIRSR" id="PIRSR602081-1"/>
    </source>
</evidence>
<dbReference type="PANTHER" id="PTHR11455:SF9">
    <property type="entry name" value="CRYPTOCHROME CIRCADIAN CLOCK 5 ISOFORM X1"/>
    <property type="match status" value="1"/>
</dbReference>
<feature type="binding site" evidence="4">
    <location>
        <position position="287"/>
    </location>
    <ligand>
        <name>FAD</name>
        <dbReference type="ChEBI" id="CHEBI:57692"/>
    </ligand>
</feature>
<dbReference type="InterPro" id="IPR014729">
    <property type="entry name" value="Rossmann-like_a/b/a_fold"/>
</dbReference>
<dbReference type="GO" id="GO:0003904">
    <property type="term" value="F:deoxyribodipyrimidine photo-lyase activity"/>
    <property type="evidence" value="ECO:0007669"/>
    <property type="project" value="TreeGrafter"/>
</dbReference>
<dbReference type="AlphaFoldDB" id="A0A562R576"/>
<dbReference type="InterPro" id="IPR036134">
    <property type="entry name" value="Crypto/Photolyase_FAD-like_sf"/>
</dbReference>
<dbReference type="GO" id="GO:0003677">
    <property type="term" value="F:DNA binding"/>
    <property type="evidence" value="ECO:0007669"/>
    <property type="project" value="TreeGrafter"/>
</dbReference>
<dbReference type="InterPro" id="IPR005101">
    <property type="entry name" value="Cryptochr/Photolyase_FAD-bd"/>
</dbReference>
<dbReference type="SUPFAM" id="SSF48173">
    <property type="entry name" value="Cryptochrome/photolyase FAD-binding domain"/>
    <property type="match status" value="1"/>
</dbReference>
<dbReference type="InterPro" id="IPR006050">
    <property type="entry name" value="DNA_photolyase_N"/>
</dbReference>
<evidence type="ECO:0000256" key="3">
    <source>
        <dbReference type="ARBA" id="ARBA00022827"/>
    </source>
</evidence>
<evidence type="ECO:0000256" key="6">
    <source>
        <dbReference type="RuleBase" id="RU004182"/>
    </source>
</evidence>
<keyword evidence="9" id="KW-1185">Reference proteome</keyword>
<dbReference type="SUPFAM" id="SSF52425">
    <property type="entry name" value="Cryptochrome/photolyase, N-terminal domain"/>
    <property type="match status" value="1"/>
</dbReference>
<dbReference type="Pfam" id="PF00875">
    <property type="entry name" value="DNA_photolyase"/>
    <property type="match status" value="1"/>
</dbReference>
<evidence type="ECO:0000256" key="2">
    <source>
        <dbReference type="ARBA" id="ARBA00022630"/>
    </source>
</evidence>
<keyword evidence="8" id="KW-0456">Lyase</keyword>
<feature type="binding site" evidence="4">
    <location>
        <begin position="250"/>
        <end position="254"/>
    </location>
    <ligand>
        <name>FAD</name>
        <dbReference type="ChEBI" id="CHEBI:57692"/>
    </ligand>
</feature>